<dbReference type="Gene3D" id="3.40.50.300">
    <property type="entry name" value="P-loop containing nucleotide triphosphate hydrolases"/>
    <property type="match status" value="1"/>
</dbReference>
<evidence type="ECO:0000256" key="2">
    <source>
        <dbReference type="ARBA" id="ARBA00022692"/>
    </source>
</evidence>
<dbReference type="Proteomes" id="UP000483035">
    <property type="component" value="Unassembled WGS sequence"/>
</dbReference>
<sequence>MKQEKIFGVVFRLLRPFWPVVVFATVVGILGGLATAWLLATINAGLHDGDTISFSLLARFAGLCVLSVAGTAISGAINSIFGQRIIAALRKDISARILRAPIAALEAHRSWRLMSVLTGDVDTVSAFTFNFSGYAIALAITIGSFAYLLSLSTVVFLLAVVSLALGIVINMISQRAWIRDYQEVRVAQDELHKQYRAITDGAKELKISRPRRERVFGVLLSGAADRIAALKSRAMRLHWIADAAGSAVFFVMIGLLLACRKQLGIDNAVISGAVIVLLYVKGPVEQIAGALPVFDQARISFARIAALSAELDQHEPNIPLLADTGGNAPIPAIQSIELRGVTYAFSARDDIAPFILGPIDFTIHAGELLFIVGENGSGKTTLIKLLLGLYMPQQGSLLHDGIVVMPEDRDRYRQLFSTIFSDYYLFDDLVYGALPEEAGPHLQRLGIAHKVRLQDDHFTTTDLSTGQRKRLALVQAWLERRPVIVTDEWAADQDPDFRRVFYEELLPELKAQGRTLIVISHDDRYFHVADRIVRMENGRIVEDDRVQRPRLVEGEVP</sequence>
<dbReference type="PROSITE" id="PS50929">
    <property type="entry name" value="ABC_TM1F"/>
    <property type="match status" value="1"/>
</dbReference>
<dbReference type="PANTHER" id="PTHR24221:SF654">
    <property type="entry name" value="ATP-BINDING CASSETTE SUB-FAMILY B MEMBER 6"/>
    <property type="match status" value="1"/>
</dbReference>
<evidence type="ECO:0000313" key="10">
    <source>
        <dbReference type="EMBL" id="NEI72152.1"/>
    </source>
</evidence>
<dbReference type="PROSITE" id="PS50893">
    <property type="entry name" value="ABC_TRANSPORTER_2"/>
    <property type="match status" value="1"/>
</dbReference>
<feature type="transmembrane region" description="Helical" evidence="7">
    <location>
        <begin position="124"/>
        <end position="148"/>
    </location>
</feature>
<dbReference type="GO" id="GO:0034040">
    <property type="term" value="F:ATPase-coupled lipid transmembrane transporter activity"/>
    <property type="evidence" value="ECO:0007669"/>
    <property type="project" value="TreeGrafter"/>
</dbReference>
<gene>
    <name evidence="10" type="ORF">GR212_21430</name>
</gene>
<dbReference type="NCBIfam" id="TIGR01194">
    <property type="entry name" value="cyc_pep_trnsptr"/>
    <property type="match status" value="1"/>
</dbReference>
<evidence type="ECO:0000256" key="7">
    <source>
        <dbReference type="SAM" id="Phobius"/>
    </source>
</evidence>
<dbReference type="GO" id="GO:0015833">
    <property type="term" value="P:peptide transport"/>
    <property type="evidence" value="ECO:0007669"/>
    <property type="project" value="InterPro"/>
</dbReference>
<evidence type="ECO:0000256" key="6">
    <source>
        <dbReference type="ARBA" id="ARBA00023136"/>
    </source>
</evidence>
<dbReference type="InterPro" id="IPR039421">
    <property type="entry name" value="Type_1_exporter"/>
</dbReference>
<dbReference type="RefSeq" id="WP_163989169.1">
    <property type="nucleotide sequence ID" value="NZ_WUEY01000010.1"/>
</dbReference>
<accession>A0A6L9UCY6</accession>
<dbReference type="InterPro" id="IPR005898">
    <property type="entry name" value="Cyc_pep_transpt_SyrD/YojI"/>
</dbReference>
<evidence type="ECO:0000256" key="4">
    <source>
        <dbReference type="ARBA" id="ARBA00022840"/>
    </source>
</evidence>
<evidence type="ECO:0000256" key="5">
    <source>
        <dbReference type="ARBA" id="ARBA00022989"/>
    </source>
</evidence>
<dbReference type="GO" id="GO:0005886">
    <property type="term" value="C:plasma membrane"/>
    <property type="evidence" value="ECO:0007669"/>
    <property type="project" value="UniProtKB-SubCell"/>
</dbReference>
<dbReference type="Gene3D" id="1.20.1560.10">
    <property type="entry name" value="ABC transporter type 1, transmembrane domain"/>
    <property type="match status" value="1"/>
</dbReference>
<dbReference type="SUPFAM" id="SSF52540">
    <property type="entry name" value="P-loop containing nucleoside triphosphate hydrolases"/>
    <property type="match status" value="1"/>
</dbReference>
<keyword evidence="5 7" id="KW-1133">Transmembrane helix</keyword>
<dbReference type="PANTHER" id="PTHR24221">
    <property type="entry name" value="ATP-BINDING CASSETTE SUB-FAMILY B"/>
    <property type="match status" value="1"/>
</dbReference>
<dbReference type="GO" id="GO:0016887">
    <property type="term" value="F:ATP hydrolysis activity"/>
    <property type="evidence" value="ECO:0007669"/>
    <property type="project" value="InterPro"/>
</dbReference>
<dbReference type="CDD" id="cd03228">
    <property type="entry name" value="ABCC_MRP_Like"/>
    <property type="match status" value="1"/>
</dbReference>
<reference evidence="10 11" key="1">
    <citation type="submission" date="2019-12" db="EMBL/GenBank/DDBJ databases">
        <title>Rhizobium genotypes associated with high levels of biological nitrogen fixation by grain legumes in a temperate-maritime cropping system.</title>
        <authorList>
            <person name="Maluk M."/>
            <person name="Francesc Ferrando Molina F."/>
            <person name="Lopez Del Egido L."/>
            <person name="Lafos M."/>
            <person name="Langarica-Fuentes A."/>
            <person name="Gebre Yohannes G."/>
            <person name="Young M.W."/>
            <person name="Martin P."/>
            <person name="Gantlett R."/>
            <person name="Kenicer G."/>
            <person name="Hawes C."/>
            <person name="Begg G.S."/>
            <person name="Quilliam R.S."/>
            <person name="Squire G.R."/>
            <person name="Poole P.S."/>
            <person name="Young P.W."/>
            <person name="Iannetta P.M."/>
            <person name="James E.K."/>
        </authorList>
    </citation>
    <scope>NUCLEOTIDE SEQUENCE [LARGE SCALE GENOMIC DNA]</scope>
    <source>
        <strain evidence="10 11">JHI1118</strain>
    </source>
</reference>
<keyword evidence="4" id="KW-0067">ATP-binding</keyword>
<dbReference type="GO" id="GO:0140359">
    <property type="term" value="F:ABC-type transporter activity"/>
    <property type="evidence" value="ECO:0007669"/>
    <property type="project" value="InterPro"/>
</dbReference>
<dbReference type="InterPro" id="IPR027417">
    <property type="entry name" value="P-loop_NTPase"/>
</dbReference>
<name>A0A6L9UCY6_9HYPH</name>
<dbReference type="Pfam" id="PF00005">
    <property type="entry name" value="ABC_tran"/>
    <property type="match status" value="1"/>
</dbReference>
<dbReference type="InterPro" id="IPR003593">
    <property type="entry name" value="AAA+_ATPase"/>
</dbReference>
<comment type="caution">
    <text evidence="10">The sequence shown here is derived from an EMBL/GenBank/DDBJ whole genome shotgun (WGS) entry which is preliminary data.</text>
</comment>
<dbReference type="InterPro" id="IPR011527">
    <property type="entry name" value="ABC1_TM_dom"/>
</dbReference>
<dbReference type="EMBL" id="WUEY01000010">
    <property type="protein sequence ID" value="NEI72152.1"/>
    <property type="molecule type" value="Genomic_DNA"/>
</dbReference>
<feature type="transmembrane region" description="Helical" evidence="7">
    <location>
        <begin position="60"/>
        <end position="81"/>
    </location>
</feature>
<dbReference type="InterPro" id="IPR003439">
    <property type="entry name" value="ABC_transporter-like_ATP-bd"/>
</dbReference>
<protein>
    <submittedName>
        <fullName evidence="10">Cyclic peptide export ABC transporter</fullName>
    </submittedName>
</protein>
<keyword evidence="6 7" id="KW-0472">Membrane</keyword>
<dbReference type="Pfam" id="PF00664">
    <property type="entry name" value="ABC_membrane"/>
    <property type="match status" value="1"/>
</dbReference>
<keyword evidence="3" id="KW-0547">Nucleotide-binding</keyword>
<evidence type="ECO:0000256" key="1">
    <source>
        <dbReference type="ARBA" id="ARBA00004651"/>
    </source>
</evidence>
<feature type="transmembrane region" description="Helical" evidence="7">
    <location>
        <begin position="20"/>
        <end position="40"/>
    </location>
</feature>
<feature type="transmembrane region" description="Helical" evidence="7">
    <location>
        <begin position="154"/>
        <end position="172"/>
    </location>
</feature>
<dbReference type="InterPro" id="IPR036640">
    <property type="entry name" value="ABC1_TM_sf"/>
</dbReference>
<comment type="subcellular location">
    <subcellularLocation>
        <location evidence="1">Cell membrane</location>
        <topology evidence="1">Multi-pass membrane protein</topology>
    </subcellularLocation>
</comment>
<feature type="domain" description="ABC transporter" evidence="8">
    <location>
        <begin position="336"/>
        <end position="556"/>
    </location>
</feature>
<dbReference type="AlphaFoldDB" id="A0A6L9UCY6"/>
<dbReference type="SMART" id="SM00382">
    <property type="entry name" value="AAA"/>
    <property type="match status" value="1"/>
</dbReference>
<evidence type="ECO:0000259" key="8">
    <source>
        <dbReference type="PROSITE" id="PS50893"/>
    </source>
</evidence>
<evidence type="ECO:0000259" key="9">
    <source>
        <dbReference type="PROSITE" id="PS50929"/>
    </source>
</evidence>
<dbReference type="GO" id="GO:0005524">
    <property type="term" value="F:ATP binding"/>
    <property type="evidence" value="ECO:0007669"/>
    <property type="project" value="UniProtKB-KW"/>
</dbReference>
<evidence type="ECO:0000256" key="3">
    <source>
        <dbReference type="ARBA" id="ARBA00022741"/>
    </source>
</evidence>
<evidence type="ECO:0000313" key="11">
    <source>
        <dbReference type="Proteomes" id="UP000483035"/>
    </source>
</evidence>
<keyword evidence="2 7" id="KW-0812">Transmembrane</keyword>
<dbReference type="SUPFAM" id="SSF90123">
    <property type="entry name" value="ABC transporter transmembrane region"/>
    <property type="match status" value="1"/>
</dbReference>
<dbReference type="GO" id="GO:1904680">
    <property type="term" value="F:peptide transmembrane transporter activity"/>
    <property type="evidence" value="ECO:0007669"/>
    <property type="project" value="InterPro"/>
</dbReference>
<organism evidence="10 11">
    <name type="scientific">Rhizobium lusitanum</name>
    <dbReference type="NCBI Taxonomy" id="293958"/>
    <lineage>
        <taxon>Bacteria</taxon>
        <taxon>Pseudomonadati</taxon>
        <taxon>Pseudomonadota</taxon>
        <taxon>Alphaproteobacteria</taxon>
        <taxon>Hyphomicrobiales</taxon>
        <taxon>Rhizobiaceae</taxon>
        <taxon>Rhizobium/Agrobacterium group</taxon>
        <taxon>Rhizobium</taxon>
    </lineage>
</organism>
<proteinExistence type="predicted"/>
<feature type="domain" description="ABC transmembrane type-1" evidence="9">
    <location>
        <begin position="20"/>
        <end position="296"/>
    </location>
</feature>
<feature type="transmembrane region" description="Helical" evidence="7">
    <location>
        <begin position="239"/>
        <end position="258"/>
    </location>
</feature>